<evidence type="ECO:0000313" key="4">
    <source>
        <dbReference type="Proteomes" id="UP001148313"/>
    </source>
</evidence>
<protein>
    <recommendedName>
        <fullName evidence="2">PF03932 family protein CutC</fullName>
    </recommendedName>
</protein>
<dbReference type="RefSeq" id="WP_271091834.1">
    <property type="nucleotide sequence ID" value="NZ_JAPJZH010000017.1"/>
</dbReference>
<organism evidence="3 4">
    <name type="scientific">Hoeflea poritis</name>
    <dbReference type="NCBI Taxonomy" id="2993659"/>
    <lineage>
        <taxon>Bacteria</taxon>
        <taxon>Pseudomonadati</taxon>
        <taxon>Pseudomonadota</taxon>
        <taxon>Alphaproteobacteria</taxon>
        <taxon>Hyphomicrobiales</taxon>
        <taxon>Rhizobiaceae</taxon>
        <taxon>Hoeflea</taxon>
    </lineage>
</organism>
<gene>
    <name evidence="2" type="primary">cutC</name>
    <name evidence="3" type="ORF">OOZ53_21720</name>
</gene>
<dbReference type="InterPro" id="IPR036822">
    <property type="entry name" value="CutC-like_dom_sf"/>
</dbReference>
<accession>A0ABT4VTF3</accession>
<dbReference type="Gene3D" id="3.20.20.380">
    <property type="entry name" value="Copper homeostasis (CutC) domain"/>
    <property type="match status" value="1"/>
</dbReference>
<dbReference type="Proteomes" id="UP001148313">
    <property type="component" value="Unassembled WGS sequence"/>
</dbReference>
<dbReference type="PANTHER" id="PTHR12598">
    <property type="entry name" value="COPPER HOMEOSTASIS PROTEIN CUTC"/>
    <property type="match status" value="1"/>
</dbReference>
<comment type="caution">
    <text evidence="2">Once thought to be involved in copper homeostasis, experiments in E.coli have shown this is not the case.</text>
</comment>
<comment type="similarity">
    <text evidence="1 2">Belongs to the CutC family.</text>
</comment>
<dbReference type="Pfam" id="PF03932">
    <property type="entry name" value="CutC"/>
    <property type="match status" value="1"/>
</dbReference>
<dbReference type="CDD" id="cd00945">
    <property type="entry name" value="Aldolase_Class_I"/>
    <property type="match status" value="1"/>
</dbReference>
<reference evidence="3" key="1">
    <citation type="submission" date="2022-11" db="EMBL/GenBank/DDBJ databases">
        <title>Hoeflea poritis sp. nov., isolated from scleractinian coral Porites lutea.</title>
        <authorList>
            <person name="Zhang G."/>
            <person name="Wei Q."/>
            <person name="Cai L."/>
        </authorList>
    </citation>
    <scope>NUCLEOTIDE SEQUENCE</scope>
    <source>
        <strain evidence="3">E7-10</strain>
    </source>
</reference>
<dbReference type="HAMAP" id="MF_00795">
    <property type="entry name" value="CutC"/>
    <property type="match status" value="1"/>
</dbReference>
<keyword evidence="2" id="KW-0963">Cytoplasm</keyword>
<comment type="caution">
    <text evidence="3">The sequence shown here is derived from an EMBL/GenBank/DDBJ whole genome shotgun (WGS) entry which is preliminary data.</text>
</comment>
<dbReference type="InterPro" id="IPR005627">
    <property type="entry name" value="CutC-like"/>
</dbReference>
<dbReference type="SUPFAM" id="SSF110395">
    <property type="entry name" value="CutC-like"/>
    <property type="match status" value="1"/>
</dbReference>
<evidence type="ECO:0000256" key="1">
    <source>
        <dbReference type="ARBA" id="ARBA00007768"/>
    </source>
</evidence>
<evidence type="ECO:0000256" key="2">
    <source>
        <dbReference type="HAMAP-Rule" id="MF_00795"/>
    </source>
</evidence>
<comment type="subcellular location">
    <subcellularLocation>
        <location evidence="2">Cytoplasm</location>
    </subcellularLocation>
</comment>
<dbReference type="PANTHER" id="PTHR12598:SF0">
    <property type="entry name" value="COPPER HOMEOSTASIS PROTEIN CUTC HOMOLOG"/>
    <property type="match status" value="1"/>
</dbReference>
<name>A0ABT4VTF3_9HYPH</name>
<evidence type="ECO:0000313" key="3">
    <source>
        <dbReference type="EMBL" id="MDA4847992.1"/>
    </source>
</evidence>
<sequence length="241" mass="24914">MSTISLEVCVDNLVSLQTAANAGVDRIELCSALELGGLTPSAGFMMAAAEIAVPVHALIRPRSGDFDYSRDEVEQMIDDVQACREVGLAGVVIGAGAGGWLDETSMEALVEAAGGLSITLHRVFDLVDDKVLAIDIAADLGIARILTSGGASSALAGAEEIRLCVEHAQDRLSVMAGGGINAGNVATIVEQTGVRDVHGSFSQATRHYEPAVPGLGFSAGESLFATDHDAIRAVRDALNSR</sequence>
<dbReference type="EMBL" id="JAPJZH010000017">
    <property type="protein sequence ID" value="MDA4847992.1"/>
    <property type="molecule type" value="Genomic_DNA"/>
</dbReference>
<proteinExistence type="inferred from homology"/>
<keyword evidence="4" id="KW-1185">Reference proteome</keyword>